<dbReference type="CDD" id="cd06267">
    <property type="entry name" value="PBP1_LacI_sugar_binding-like"/>
    <property type="match status" value="1"/>
</dbReference>
<dbReference type="GO" id="GO:0003700">
    <property type="term" value="F:DNA-binding transcription factor activity"/>
    <property type="evidence" value="ECO:0007669"/>
    <property type="project" value="TreeGrafter"/>
</dbReference>
<dbReference type="PROSITE" id="PS50932">
    <property type="entry name" value="HTH_LACI_2"/>
    <property type="match status" value="1"/>
</dbReference>
<dbReference type="InterPro" id="IPR028082">
    <property type="entry name" value="Peripla_BP_I"/>
</dbReference>
<dbReference type="PROSITE" id="PS00356">
    <property type="entry name" value="HTH_LACI_1"/>
    <property type="match status" value="1"/>
</dbReference>
<keyword evidence="7" id="KW-1185">Reference proteome</keyword>
<dbReference type="SUPFAM" id="SSF47413">
    <property type="entry name" value="lambda repressor-like DNA-binding domains"/>
    <property type="match status" value="1"/>
</dbReference>
<evidence type="ECO:0000256" key="2">
    <source>
        <dbReference type="ARBA" id="ARBA00023125"/>
    </source>
</evidence>
<dbReference type="RefSeq" id="WP_073385612.1">
    <property type="nucleotide sequence ID" value="NZ_FQVU01000001.1"/>
</dbReference>
<feature type="domain" description="HTH lacI-type" evidence="5">
    <location>
        <begin position="3"/>
        <end position="57"/>
    </location>
</feature>
<dbReference type="SUPFAM" id="SSF53822">
    <property type="entry name" value="Periplasmic binding protein-like I"/>
    <property type="match status" value="1"/>
</dbReference>
<name>A0A1M5DFY9_9ACTN</name>
<evidence type="ECO:0000256" key="4">
    <source>
        <dbReference type="SAM" id="MobiDB-lite"/>
    </source>
</evidence>
<evidence type="ECO:0000313" key="7">
    <source>
        <dbReference type="Proteomes" id="UP000186132"/>
    </source>
</evidence>
<dbReference type="Pfam" id="PF00356">
    <property type="entry name" value="LacI"/>
    <property type="match status" value="1"/>
</dbReference>
<dbReference type="CDD" id="cd01392">
    <property type="entry name" value="HTH_LacI"/>
    <property type="match status" value="1"/>
</dbReference>
<dbReference type="Gene3D" id="3.40.50.2300">
    <property type="match status" value="2"/>
</dbReference>
<dbReference type="AlphaFoldDB" id="A0A1M5DFY9"/>
<evidence type="ECO:0000313" key="6">
    <source>
        <dbReference type="EMBL" id="SHF65835.1"/>
    </source>
</evidence>
<dbReference type="Gene3D" id="1.10.260.40">
    <property type="entry name" value="lambda repressor-like DNA-binding domains"/>
    <property type="match status" value="1"/>
</dbReference>
<dbReference type="EMBL" id="FQVU01000001">
    <property type="protein sequence ID" value="SHF65835.1"/>
    <property type="molecule type" value="Genomic_DNA"/>
</dbReference>
<dbReference type="InterPro" id="IPR046335">
    <property type="entry name" value="LacI/GalR-like_sensor"/>
</dbReference>
<dbReference type="PANTHER" id="PTHR30146:SF109">
    <property type="entry name" value="HTH-TYPE TRANSCRIPTIONAL REGULATOR GALS"/>
    <property type="match status" value="1"/>
</dbReference>
<accession>A0A1M5DFY9</accession>
<reference evidence="6 7" key="1">
    <citation type="submission" date="2016-11" db="EMBL/GenBank/DDBJ databases">
        <authorList>
            <person name="Jaros S."/>
            <person name="Januszkiewicz K."/>
            <person name="Wedrychowicz H."/>
        </authorList>
    </citation>
    <scope>NUCLEOTIDE SEQUENCE [LARGE SCALE GENOMIC DNA]</scope>
    <source>
        <strain evidence="6 7">DSM 45627</strain>
    </source>
</reference>
<dbReference type="GO" id="GO:0000976">
    <property type="term" value="F:transcription cis-regulatory region binding"/>
    <property type="evidence" value="ECO:0007669"/>
    <property type="project" value="TreeGrafter"/>
</dbReference>
<dbReference type="InterPro" id="IPR000843">
    <property type="entry name" value="HTH_LacI"/>
</dbReference>
<dbReference type="SMART" id="SM00354">
    <property type="entry name" value="HTH_LACI"/>
    <property type="match status" value="1"/>
</dbReference>
<dbReference type="STRING" id="1206085.SAMN05443575_0563"/>
<evidence type="ECO:0000259" key="5">
    <source>
        <dbReference type="PROSITE" id="PS50932"/>
    </source>
</evidence>
<keyword evidence="1" id="KW-0805">Transcription regulation</keyword>
<dbReference type="Proteomes" id="UP000186132">
    <property type="component" value="Unassembled WGS sequence"/>
</dbReference>
<evidence type="ECO:0000256" key="3">
    <source>
        <dbReference type="ARBA" id="ARBA00023163"/>
    </source>
</evidence>
<dbReference type="OrthoDB" id="2854648at2"/>
<dbReference type="PANTHER" id="PTHR30146">
    <property type="entry name" value="LACI-RELATED TRANSCRIPTIONAL REPRESSOR"/>
    <property type="match status" value="1"/>
</dbReference>
<dbReference type="InterPro" id="IPR010982">
    <property type="entry name" value="Lambda_DNA-bd_dom_sf"/>
</dbReference>
<sequence length="351" mass="37191">MAVSLKDVAALAGVSAKTVSNVVNHRPHVTARTRAAVEEAMAELGYRPNLQARGLRSGRTGLLMLAIPDLTAPYFAELAHLIISTAAEHGFTVLIEETGGEHEREVRALRGAATLLVDGTIISPLALTAADLEGKQGAAPIVLLGERLTGVMADHVAIDNVQAARDATHHLLRRGRRRLAVIGHQDDPHAATAQLRMRGVTEALATSSDATLLPPVAVSGYTWAEGAAAVDVYLGRDPLPDALVCFNDELAIAAMRRAYELGCRVPDDLAVVGIDGVRESEFVTPTLTTITPDKAELARSALASLARRIGRADPPPVRDVVVPHRLVVRESTAAPPSRDPGATISGRRRGR</sequence>
<protein>
    <submittedName>
        <fullName evidence="6">Transcriptional regulator, LacI family</fullName>
    </submittedName>
</protein>
<keyword evidence="3" id="KW-0804">Transcription</keyword>
<proteinExistence type="predicted"/>
<dbReference type="Pfam" id="PF13377">
    <property type="entry name" value="Peripla_BP_3"/>
    <property type="match status" value="1"/>
</dbReference>
<organism evidence="6 7">
    <name type="scientific">Jatrophihabitans endophyticus</name>
    <dbReference type="NCBI Taxonomy" id="1206085"/>
    <lineage>
        <taxon>Bacteria</taxon>
        <taxon>Bacillati</taxon>
        <taxon>Actinomycetota</taxon>
        <taxon>Actinomycetes</taxon>
        <taxon>Jatrophihabitantales</taxon>
        <taxon>Jatrophihabitantaceae</taxon>
        <taxon>Jatrophihabitans</taxon>
    </lineage>
</organism>
<evidence type="ECO:0000256" key="1">
    <source>
        <dbReference type="ARBA" id="ARBA00023015"/>
    </source>
</evidence>
<feature type="region of interest" description="Disordered" evidence="4">
    <location>
        <begin position="328"/>
        <end position="351"/>
    </location>
</feature>
<keyword evidence="2" id="KW-0238">DNA-binding</keyword>
<gene>
    <name evidence="6" type="ORF">SAMN05443575_0563</name>
</gene>